<dbReference type="SUPFAM" id="SSF54534">
    <property type="entry name" value="FKBP-like"/>
    <property type="match status" value="1"/>
</dbReference>
<reference evidence="6" key="1">
    <citation type="submission" date="2022-11" db="EMBL/GenBank/DDBJ databases">
        <title>The characterization of three novel Bacteroidetes species and genomic analysis of their roles in tidal elemental geochemical cycles.</title>
        <authorList>
            <person name="Ma K.-J."/>
        </authorList>
    </citation>
    <scope>NUCLEOTIDE SEQUENCE</scope>
    <source>
        <strain evidence="6">M415</strain>
    </source>
</reference>
<evidence type="ECO:0000313" key="7">
    <source>
        <dbReference type="Proteomes" id="UP001207116"/>
    </source>
</evidence>
<accession>A0AAE3MMB5</accession>
<dbReference type="PROSITE" id="PS50059">
    <property type="entry name" value="FKBP_PPIASE"/>
    <property type="match status" value="1"/>
</dbReference>
<dbReference type="GO" id="GO:0003755">
    <property type="term" value="F:peptidyl-prolyl cis-trans isomerase activity"/>
    <property type="evidence" value="ECO:0007669"/>
    <property type="project" value="UniProtKB-KW"/>
</dbReference>
<name>A0AAE3MMB5_9FLAO</name>
<keyword evidence="7" id="KW-1185">Reference proteome</keyword>
<gene>
    <name evidence="6" type="primary">gldI</name>
    <name evidence="6" type="ORF">OO016_12490</name>
</gene>
<dbReference type="Proteomes" id="UP001207116">
    <property type="component" value="Unassembled WGS sequence"/>
</dbReference>
<evidence type="ECO:0000256" key="3">
    <source>
        <dbReference type="ARBA" id="ARBA00023110"/>
    </source>
</evidence>
<evidence type="ECO:0000256" key="1">
    <source>
        <dbReference type="ARBA" id="ARBA00000971"/>
    </source>
</evidence>
<evidence type="ECO:0000259" key="5">
    <source>
        <dbReference type="PROSITE" id="PS50059"/>
    </source>
</evidence>
<comment type="catalytic activity">
    <reaction evidence="1 4">
        <text>[protein]-peptidylproline (omega=180) = [protein]-peptidylproline (omega=0)</text>
        <dbReference type="Rhea" id="RHEA:16237"/>
        <dbReference type="Rhea" id="RHEA-COMP:10747"/>
        <dbReference type="Rhea" id="RHEA-COMP:10748"/>
        <dbReference type="ChEBI" id="CHEBI:83833"/>
        <dbReference type="ChEBI" id="CHEBI:83834"/>
        <dbReference type="EC" id="5.2.1.8"/>
    </reaction>
</comment>
<dbReference type="PROSITE" id="PS51257">
    <property type="entry name" value="PROKAR_LIPOPROTEIN"/>
    <property type="match status" value="1"/>
</dbReference>
<feature type="domain" description="PPIase FKBP-type" evidence="5">
    <location>
        <begin position="87"/>
        <end position="174"/>
    </location>
</feature>
<comment type="caution">
    <text evidence="6">The sequence shown here is derived from an EMBL/GenBank/DDBJ whole genome shotgun (WGS) entry which is preliminary data.</text>
</comment>
<protein>
    <recommendedName>
        <fullName evidence="2 4">peptidylprolyl isomerase</fullName>
        <ecNumber evidence="2 4">5.2.1.8</ecNumber>
    </recommendedName>
</protein>
<evidence type="ECO:0000256" key="2">
    <source>
        <dbReference type="ARBA" id="ARBA00013194"/>
    </source>
</evidence>
<organism evidence="6 7">
    <name type="scientific">Lentiprolixibacter aurantiacus</name>
    <dbReference type="NCBI Taxonomy" id="2993939"/>
    <lineage>
        <taxon>Bacteria</taxon>
        <taxon>Pseudomonadati</taxon>
        <taxon>Bacteroidota</taxon>
        <taxon>Flavobacteriia</taxon>
        <taxon>Flavobacteriales</taxon>
        <taxon>Flavobacteriaceae</taxon>
        <taxon>Lentiprolixibacter</taxon>
    </lineage>
</organism>
<dbReference type="Gene3D" id="3.10.50.40">
    <property type="match status" value="1"/>
</dbReference>
<proteinExistence type="predicted"/>
<dbReference type="InterPro" id="IPR001179">
    <property type="entry name" value="PPIase_FKBP_dom"/>
</dbReference>
<dbReference type="EMBL" id="JAPFQP010000004">
    <property type="protein sequence ID" value="MCX2720425.1"/>
    <property type="molecule type" value="Genomic_DNA"/>
</dbReference>
<dbReference type="InterPro" id="IPR046357">
    <property type="entry name" value="PPIase_dom_sf"/>
</dbReference>
<dbReference type="InterPro" id="IPR019869">
    <property type="entry name" value="Motility-assoc_PPIase_GldI"/>
</dbReference>
<sequence length="182" mass="20499">MKKLLLLVPLLGMVACGQPEPRKPIKASGNSFLKESAARSKKLLEREEGLIRTIIAADTTHVYNTSGEGSWYFYLDQNESGLLAEPDDLVTLTYDIVSLENDTIYSQQEIGIIQYKVDKQELFPGLRNSVKLLRENERATFLFTSPMAFGYPGDKERIGTNVPIKSTIQILKVEKQSENNEE</sequence>
<evidence type="ECO:0000313" key="6">
    <source>
        <dbReference type="EMBL" id="MCX2720425.1"/>
    </source>
</evidence>
<keyword evidence="4" id="KW-0413">Isomerase</keyword>
<dbReference type="EC" id="5.2.1.8" evidence="2 4"/>
<dbReference type="AlphaFoldDB" id="A0AAE3MMB5"/>
<keyword evidence="3 4" id="KW-0697">Rotamase</keyword>
<dbReference type="RefSeq" id="WP_266014538.1">
    <property type="nucleotide sequence ID" value="NZ_JAPFQP010000004.1"/>
</dbReference>
<evidence type="ECO:0000256" key="4">
    <source>
        <dbReference type="PROSITE-ProRule" id="PRU00277"/>
    </source>
</evidence>
<dbReference type="NCBIfam" id="TIGR03516">
    <property type="entry name" value="ppisom_GldI"/>
    <property type="match status" value="1"/>
</dbReference>